<accession>A0A7R8YMR0</accession>
<dbReference type="Proteomes" id="UP000594454">
    <property type="component" value="Chromosome 1"/>
</dbReference>
<name>A0A7R8YMR0_HERIL</name>
<sequence length="1078" mass="122006">MKTVHELCPQLGPVRNNQTLKRNNAEMERNPAAATNNYGYYKDPVNYTSPNSTYGDIYQLTYPFEDELKDKRYQLSSATGAVLQQTQAPQQAQPVPNLQYHQNYAKTDYHQQTYKPNEKPQPVINPYANYNYQNYKDSTQYTPTTGYYDQYKFNMGLGVSPASYGKTGKDTNYHQNYSPGIYPDPKLGASSYCEDTNLVAKSSLGKSTNSSQLSQFPVYPNCYGYPQPASFPNQNYCSYAQGCNDDARMLWDEYQTNRRLMSSYIPPPTTAPPAAVQTPTVPPMPQTNCPLKNNYTDYYGSSAAYHAYHTSEGMRTREKVMYSMNSHVPSDSLYNSRSRCLPVDYKYHQAMSQNMVIPPYDHRYNYIGNEAAQTYDYCSQRQDNGSAYHHPAYGKPGLVNTPVQKHIRSTAAMPNDFCNSQPYYVCNDQMSTAEFQDPYSQQCLRDTRHTMGYNMGVVPGVRNISTSNEMMNKDAIYTQPLEGGYYAHTNAHANQVSLSQSTVCTDKTKSSLGKGQNLREFLSTWNEDEEDGAEKMDESESQLYVQQTNIEVENTSGENHLQFKGSFNTRPKIHVGITVDSNVANNQYINLPDIIIDIEKSKDTDLISHSIGTAQSGNAEKLVVLESVDVPVTDIAQYGNISLLEAPVDRLHDLSTVSAPLSEEVVMSTDETQEKVIEDVLMVDAREVPDATPEPLLEVPNGALTNIAENVIESEKIKQDRVEPVKTTLKLKRRKRIVKPKIADRTKIKYRMFGKIIKTKSGKSIRIRKVMKNSMKRRNLSTKKTMPIAATSDHSKDQPKKSPHSLFNPKTLKDICISFFNSEFGRDWLTKEDRASRVVVSDDPSSGELNQQSKPSAIPKLSALCEYALNNFYEEKNILLLNLDDLDSNLYFIECDINENVVNTDGGNLNESDFIELYIDDESEGDAACNNNANDCENDSMMASADVNDSICSGSSIISANDDCNILDDSLAEICLTSDENSRDFSAIHHEEIVPDNLHAFENERLLKYLQNKYIQKSNYLKIFIIDKICKKYRKYILKRRKGQRQQLKDGMTKKLLLSKLKDKFIKRSKQFKIGSCS</sequence>
<dbReference type="OrthoDB" id="7791733at2759"/>
<dbReference type="EMBL" id="LR899009">
    <property type="protein sequence ID" value="CAD7077700.1"/>
    <property type="molecule type" value="Genomic_DNA"/>
</dbReference>
<organism evidence="2 3">
    <name type="scientific">Hermetia illucens</name>
    <name type="common">Black soldier fly</name>
    <dbReference type="NCBI Taxonomy" id="343691"/>
    <lineage>
        <taxon>Eukaryota</taxon>
        <taxon>Metazoa</taxon>
        <taxon>Ecdysozoa</taxon>
        <taxon>Arthropoda</taxon>
        <taxon>Hexapoda</taxon>
        <taxon>Insecta</taxon>
        <taxon>Pterygota</taxon>
        <taxon>Neoptera</taxon>
        <taxon>Endopterygota</taxon>
        <taxon>Diptera</taxon>
        <taxon>Brachycera</taxon>
        <taxon>Stratiomyomorpha</taxon>
        <taxon>Stratiomyidae</taxon>
        <taxon>Hermetiinae</taxon>
        <taxon>Hermetia</taxon>
    </lineage>
</organism>
<gene>
    <name evidence="2" type="ORF">HERILL_LOCUS1022</name>
</gene>
<dbReference type="InParanoid" id="A0A7R8YMR0"/>
<keyword evidence="3" id="KW-1185">Reference proteome</keyword>
<feature type="region of interest" description="Disordered" evidence="1">
    <location>
        <begin position="777"/>
        <end position="805"/>
    </location>
</feature>
<dbReference type="FunCoup" id="A0A7R8YMR0">
    <property type="interactions" value="9"/>
</dbReference>
<reference evidence="2 3" key="1">
    <citation type="submission" date="2020-11" db="EMBL/GenBank/DDBJ databases">
        <authorList>
            <person name="Wallbank WR R."/>
            <person name="Pardo Diaz C."/>
            <person name="Kozak K."/>
            <person name="Martin S."/>
            <person name="Jiggins C."/>
            <person name="Moest M."/>
            <person name="Warren A I."/>
            <person name="Generalovic N T."/>
            <person name="Byers J.R.P. K."/>
            <person name="Montejo-Kovacevich G."/>
            <person name="Yen C E."/>
        </authorList>
    </citation>
    <scope>NUCLEOTIDE SEQUENCE [LARGE SCALE GENOMIC DNA]</scope>
</reference>
<protein>
    <submittedName>
        <fullName evidence="2">Uncharacterized protein</fullName>
    </submittedName>
</protein>
<evidence type="ECO:0000256" key="1">
    <source>
        <dbReference type="SAM" id="MobiDB-lite"/>
    </source>
</evidence>
<proteinExistence type="predicted"/>
<evidence type="ECO:0000313" key="2">
    <source>
        <dbReference type="EMBL" id="CAD7077700.1"/>
    </source>
</evidence>
<evidence type="ECO:0000313" key="3">
    <source>
        <dbReference type="Proteomes" id="UP000594454"/>
    </source>
</evidence>
<dbReference type="AlphaFoldDB" id="A0A7R8YMR0"/>